<gene>
    <name evidence="3" type="ORF">GCM10010178_16660</name>
</gene>
<keyword evidence="4" id="KW-1185">Reference proteome</keyword>
<name>A0ABQ2UDM5_9PSEU</name>
<dbReference type="EMBL" id="BMRE01000004">
    <property type="protein sequence ID" value="GGU25154.1"/>
    <property type="molecule type" value="Genomic_DNA"/>
</dbReference>
<evidence type="ECO:0000256" key="1">
    <source>
        <dbReference type="SAM" id="MobiDB-lite"/>
    </source>
</evidence>
<feature type="region of interest" description="Disordered" evidence="1">
    <location>
        <begin position="1"/>
        <end position="32"/>
    </location>
</feature>
<proteinExistence type="predicted"/>
<dbReference type="Proteomes" id="UP000649573">
    <property type="component" value="Unassembled WGS sequence"/>
</dbReference>
<accession>A0ABQ2UDM5</accession>
<comment type="caution">
    <text evidence="3">The sequence shown here is derived from an EMBL/GenBank/DDBJ whole genome shotgun (WGS) entry which is preliminary data.</text>
</comment>
<protein>
    <submittedName>
        <fullName evidence="3">Uncharacterized protein</fullName>
    </submittedName>
</protein>
<organism evidence="3 4">
    <name type="scientific">Lentzea flava</name>
    <dbReference type="NCBI Taxonomy" id="103732"/>
    <lineage>
        <taxon>Bacteria</taxon>
        <taxon>Bacillati</taxon>
        <taxon>Actinomycetota</taxon>
        <taxon>Actinomycetes</taxon>
        <taxon>Pseudonocardiales</taxon>
        <taxon>Pseudonocardiaceae</taxon>
        <taxon>Lentzea</taxon>
    </lineage>
</organism>
<reference evidence="4" key="1">
    <citation type="journal article" date="2019" name="Int. J. Syst. Evol. Microbiol.">
        <title>The Global Catalogue of Microorganisms (GCM) 10K type strain sequencing project: providing services to taxonomists for standard genome sequencing and annotation.</title>
        <authorList>
            <consortium name="The Broad Institute Genomics Platform"/>
            <consortium name="The Broad Institute Genome Sequencing Center for Infectious Disease"/>
            <person name="Wu L."/>
            <person name="Ma J."/>
        </authorList>
    </citation>
    <scope>NUCLEOTIDE SEQUENCE [LARGE SCALE GENOMIC DNA]</scope>
    <source>
        <strain evidence="4">JCM 3296</strain>
    </source>
</reference>
<sequence length="90" mass="9793">MFRRFRHTGDAGPFGAVPASSDFARPGRSPEFRRCDRGGIDVWTRSKTLGGITTEGSKGMRRTRDRVAQIAAFALVAGVATTLVLLALWL</sequence>
<keyword evidence="2" id="KW-0812">Transmembrane</keyword>
<keyword evidence="2" id="KW-1133">Transmembrane helix</keyword>
<feature type="transmembrane region" description="Helical" evidence="2">
    <location>
        <begin position="67"/>
        <end position="89"/>
    </location>
</feature>
<evidence type="ECO:0000313" key="3">
    <source>
        <dbReference type="EMBL" id="GGU25154.1"/>
    </source>
</evidence>
<evidence type="ECO:0000256" key="2">
    <source>
        <dbReference type="SAM" id="Phobius"/>
    </source>
</evidence>
<keyword evidence="2" id="KW-0472">Membrane</keyword>
<evidence type="ECO:0000313" key="4">
    <source>
        <dbReference type="Proteomes" id="UP000649573"/>
    </source>
</evidence>